<dbReference type="CDD" id="cd09272">
    <property type="entry name" value="RNase_HI_RT_Ty1"/>
    <property type="match status" value="1"/>
</dbReference>
<accession>A0ABR2F674</accession>
<name>A0ABR2F674_9ROSI</name>
<dbReference type="PANTHER" id="PTHR11439:SF521">
    <property type="entry name" value="RNA-DIRECTED DNA POLYMERASE"/>
    <property type="match status" value="1"/>
</dbReference>
<reference evidence="2 3" key="1">
    <citation type="journal article" date="2024" name="G3 (Bethesda)">
        <title>Genome assembly of Hibiscus sabdariffa L. provides insights into metabolisms of medicinal natural products.</title>
        <authorList>
            <person name="Kim T."/>
        </authorList>
    </citation>
    <scope>NUCLEOTIDE SEQUENCE [LARGE SCALE GENOMIC DNA]</scope>
    <source>
        <strain evidence="2">TK-2024</strain>
        <tissue evidence="2">Old leaves</tissue>
    </source>
</reference>
<protein>
    <recommendedName>
        <fullName evidence="1">Reverse transcriptase Ty1/copia-type domain-containing protein</fullName>
    </recommendedName>
</protein>
<comment type="caution">
    <text evidence="2">The sequence shown here is derived from an EMBL/GenBank/DDBJ whole genome shotgun (WGS) entry which is preliminary data.</text>
</comment>
<feature type="domain" description="Reverse transcriptase Ty1/copia-type" evidence="1">
    <location>
        <begin position="126"/>
        <end position="254"/>
    </location>
</feature>
<evidence type="ECO:0000259" key="1">
    <source>
        <dbReference type="Pfam" id="PF07727"/>
    </source>
</evidence>
<organism evidence="2 3">
    <name type="scientific">Hibiscus sabdariffa</name>
    <name type="common">roselle</name>
    <dbReference type="NCBI Taxonomy" id="183260"/>
    <lineage>
        <taxon>Eukaryota</taxon>
        <taxon>Viridiplantae</taxon>
        <taxon>Streptophyta</taxon>
        <taxon>Embryophyta</taxon>
        <taxon>Tracheophyta</taxon>
        <taxon>Spermatophyta</taxon>
        <taxon>Magnoliopsida</taxon>
        <taxon>eudicotyledons</taxon>
        <taxon>Gunneridae</taxon>
        <taxon>Pentapetalae</taxon>
        <taxon>rosids</taxon>
        <taxon>malvids</taxon>
        <taxon>Malvales</taxon>
        <taxon>Malvaceae</taxon>
        <taxon>Malvoideae</taxon>
        <taxon>Hibiscus</taxon>
    </lineage>
</organism>
<dbReference type="PANTHER" id="PTHR11439">
    <property type="entry name" value="GAG-POL-RELATED RETROTRANSPOSON"/>
    <property type="match status" value="1"/>
</dbReference>
<evidence type="ECO:0000313" key="2">
    <source>
        <dbReference type="EMBL" id="KAK8572526.1"/>
    </source>
</evidence>
<sequence length="459" mass="52235">MWGDAILSANHILNRVPHKKLDHTPYELWKGYAPNLQYLKVWGCLAKVGLPDFKKPTIGSKTVDAVFIGYASNSAAYRFMFLHDYSISQTFLLDVDPKTYEEAIRSIDSSFWKSAINDELESIKSNHTWELVDLPRGFRTISNKWVFRKKLRQDGSIQKYKARLVVKGFTQKFGIDFFDTYSPVTKISTIRALFALSSIHKFHVHQMDVKTAFLNGELDEEIYMEQPLGFKAPSMEGKVCRLKKSLYGLKQAPKQCPNTESINKTKSFLSTKFEMTYLGEVDVILGVKVTKTEKGFSLGQTHNVEKVLKKFDSFDVIPVRTPYDSSLHLFKNKGSSVSQIEYAKIIGGLMFLMNCTRPDIAYAVSRLSRYTHNPSNEHWIAIKRLLKYLRVSSTSGYVFTLGGAAISWKSSKQTYIARSTMESEFIALDLAGQEAEWLRNLLAEIPFVGKTDSSSFLTM</sequence>
<dbReference type="Pfam" id="PF07727">
    <property type="entry name" value="RVT_2"/>
    <property type="match status" value="1"/>
</dbReference>
<dbReference type="InterPro" id="IPR043502">
    <property type="entry name" value="DNA/RNA_pol_sf"/>
</dbReference>
<dbReference type="InterPro" id="IPR013103">
    <property type="entry name" value="RVT_2"/>
</dbReference>
<dbReference type="Proteomes" id="UP001472677">
    <property type="component" value="Unassembled WGS sequence"/>
</dbReference>
<dbReference type="EMBL" id="JBBPBM010000008">
    <property type="protein sequence ID" value="KAK8572526.1"/>
    <property type="molecule type" value="Genomic_DNA"/>
</dbReference>
<keyword evidence="3" id="KW-1185">Reference proteome</keyword>
<evidence type="ECO:0000313" key="3">
    <source>
        <dbReference type="Proteomes" id="UP001472677"/>
    </source>
</evidence>
<dbReference type="SUPFAM" id="SSF56672">
    <property type="entry name" value="DNA/RNA polymerases"/>
    <property type="match status" value="1"/>
</dbReference>
<gene>
    <name evidence="2" type="ORF">V6N12_028579</name>
</gene>
<proteinExistence type="predicted"/>